<dbReference type="AlphaFoldDB" id="A0A3Q2R0A2"/>
<evidence type="ECO:0000256" key="3">
    <source>
        <dbReference type="ARBA" id="ARBA00022692"/>
    </source>
</evidence>
<reference evidence="8" key="2">
    <citation type="submission" date="2025-09" db="UniProtKB">
        <authorList>
            <consortium name="Ensembl"/>
        </authorList>
    </citation>
    <scope>IDENTIFICATION</scope>
</reference>
<feature type="transmembrane region" description="Helical" evidence="7">
    <location>
        <begin position="149"/>
        <end position="169"/>
    </location>
</feature>
<feature type="transmembrane region" description="Helical" evidence="7">
    <location>
        <begin position="181"/>
        <end position="202"/>
    </location>
</feature>
<evidence type="ECO:0000256" key="6">
    <source>
        <dbReference type="ARBA" id="ARBA00023273"/>
    </source>
</evidence>
<dbReference type="STRING" id="8078.ENSFHEP00000033744"/>
<dbReference type="Pfam" id="PF09799">
    <property type="entry name" value="Transmemb_17"/>
    <property type="match status" value="1"/>
</dbReference>
<sequence>MYLKTLIYMFQEQPIGHLGTPCTHDSLCCSTSSSQQVEAFSVYGSKKIKMAIPRAGRWPRCYGYRPLSSGNLYRINIKHRNTLILFLFLRHSVDSTFISIAPGRSAGLLSSVTLQLLLNLTGVYFAFYFLFTLSLIIKKSLELPYPSDALACDVGLLLLLAALEFLHLYCGVKGNLTESESYIFGNLLVTAATTLLTVYFLVWQTYVMRADVIISSVLVAVYGADGVLALSTLARFASVYS</sequence>
<keyword evidence="6" id="KW-0966">Cell projection</keyword>
<keyword evidence="3 7" id="KW-0812">Transmembrane</keyword>
<evidence type="ECO:0000256" key="4">
    <source>
        <dbReference type="ARBA" id="ARBA00022989"/>
    </source>
</evidence>
<accession>A0A3Q2R0A2</accession>
<feature type="transmembrane region" description="Helical" evidence="7">
    <location>
        <begin position="83"/>
        <end position="102"/>
    </location>
</feature>
<keyword evidence="9" id="KW-1185">Reference proteome</keyword>
<evidence type="ECO:0000256" key="1">
    <source>
        <dbReference type="ARBA" id="ARBA00004138"/>
    </source>
</evidence>
<reference evidence="8" key="1">
    <citation type="submission" date="2025-08" db="UniProtKB">
        <authorList>
            <consortium name="Ensembl"/>
        </authorList>
    </citation>
    <scope>IDENTIFICATION</scope>
</reference>
<dbReference type="GO" id="GO:0035869">
    <property type="term" value="C:ciliary transition zone"/>
    <property type="evidence" value="ECO:0007669"/>
    <property type="project" value="TreeGrafter"/>
</dbReference>
<evidence type="ECO:0000313" key="8">
    <source>
        <dbReference type="Ensembl" id="ENSFHEP00000033744.1"/>
    </source>
</evidence>
<dbReference type="PANTHER" id="PTHR13531:SF8">
    <property type="entry name" value="TRANSMEMBRANE PROTEIN 80"/>
    <property type="match status" value="1"/>
</dbReference>
<name>A0A3Q2R0A2_FUNHE</name>
<feature type="transmembrane region" description="Helical" evidence="7">
    <location>
        <begin position="114"/>
        <end position="137"/>
    </location>
</feature>
<dbReference type="PANTHER" id="PTHR13531">
    <property type="entry name" value="GEO07735P1-RELATED-RELATED"/>
    <property type="match status" value="1"/>
</dbReference>
<evidence type="ECO:0000313" key="9">
    <source>
        <dbReference type="Proteomes" id="UP000265000"/>
    </source>
</evidence>
<dbReference type="Ensembl" id="ENSFHET00000034660.1">
    <property type="protein sequence ID" value="ENSFHEP00000033744.1"/>
    <property type="gene ID" value="ENSFHEG00000021053.1"/>
</dbReference>
<keyword evidence="5 7" id="KW-0472">Membrane</keyword>
<feature type="transmembrane region" description="Helical" evidence="7">
    <location>
        <begin position="214"/>
        <end position="237"/>
    </location>
</feature>
<evidence type="ECO:0000256" key="2">
    <source>
        <dbReference type="ARBA" id="ARBA00004141"/>
    </source>
</evidence>
<dbReference type="GO" id="GO:0016020">
    <property type="term" value="C:membrane"/>
    <property type="evidence" value="ECO:0007669"/>
    <property type="project" value="UniProtKB-SubCell"/>
</dbReference>
<dbReference type="InterPro" id="IPR019184">
    <property type="entry name" value="Uncharacterised_TM-17"/>
</dbReference>
<dbReference type="GO" id="GO:1905515">
    <property type="term" value="P:non-motile cilium assembly"/>
    <property type="evidence" value="ECO:0007669"/>
    <property type="project" value="TreeGrafter"/>
</dbReference>
<keyword evidence="4 7" id="KW-1133">Transmembrane helix</keyword>
<evidence type="ECO:0000256" key="7">
    <source>
        <dbReference type="SAM" id="Phobius"/>
    </source>
</evidence>
<proteinExistence type="predicted"/>
<organism evidence="8 9">
    <name type="scientific">Fundulus heteroclitus</name>
    <name type="common">Killifish</name>
    <name type="synonym">Mummichog</name>
    <dbReference type="NCBI Taxonomy" id="8078"/>
    <lineage>
        <taxon>Eukaryota</taxon>
        <taxon>Metazoa</taxon>
        <taxon>Chordata</taxon>
        <taxon>Craniata</taxon>
        <taxon>Vertebrata</taxon>
        <taxon>Euteleostomi</taxon>
        <taxon>Actinopterygii</taxon>
        <taxon>Neopterygii</taxon>
        <taxon>Teleostei</taxon>
        <taxon>Neoteleostei</taxon>
        <taxon>Acanthomorphata</taxon>
        <taxon>Ovalentaria</taxon>
        <taxon>Atherinomorphae</taxon>
        <taxon>Cyprinodontiformes</taxon>
        <taxon>Fundulidae</taxon>
        <taxon>Fundulus</taxon>
    </lineage>
</organism>
<protein>
    <submittedName>
        <fullName evidence="8">Transmembrane protein 80</fullName>
    </submittedName>
</protein>
<evidence type="ECO:0000256" key="5">
    <source>
        <dbReference type="ARBA" id="ARBA00023136"/>
    </source>
</evidence>
<comment type="subcellular location">
    <subcellularLocation>
        <location evidence="1">Cell projection</location>
        <location evidence="1">Cilium</location>
    </subcellularLocation>
    <subcellularLocation>
        <location evidence="2">Membrane</location>
        <topology evidence="2">Multi-pass membrane protein</topology>
    </subcellularLocation>
</comment>
<dbReference type="Proteomes" id="UP000265000">
    <property type="component" value="Unplaced"/>
</dbReference>
<dbReference type="GeneTree" id="ENSGT00940000153899"/>